<dbReference type="AlphaFoldDB" id="A0A080ZYA4"/>
<proteinExistence type="predicted"/>
<evidence type="ECO:0000313" key="2">
    <source>
        <dbReference type="EMBL" id="ETO71615.1"/>
    </source>
</evidence>
<gene>
    <name evidence="2" type="ORF">F444_12068</name>
</gene>
<name>A0A080ZYA4_PHYNI</name>
<feature type="compositionally biased region" description="Basic residues" evidence="1">
    <location>
        <begin position="36"/>
        <end position="49"/>
    </location>
</feature>
<comment type="caution">
    <text evidence="2">The sequence shown here is derived from an EMBL/GenBank/DDBJ whole genome shotgun (WGS) entry which is preliminary data.</text>
</comment>
<dbReference type="EMBL" id="ANJA01002163">
    <property type="protein sequence ID" value="ETO71615.1"/>
    <property type="molecule type" value="Genomic_DNA"/>
</dbReference>
<protein>
    <submittedName>
        <fullName evidence="2">Uncharacterized protein</fullName>
    </submittedName>
</protein>
<evidence type="ECO:0000256" key="1">
    <source>
        <dbReference type="SAM" id="MobiDB-lite"/>
    </source>
</evidence>
<organism evidence="2 3">
    <name type="scientific">Phytophthora nicotianae P1976</name>
    <dbReference type="NCBI Taxonomy" id="1317066"/>
    <lineage>
        <taxon>Eukaryota</taxon>
        <taxon>Sar</taxon>
        <taxon>Stramenopiles</taxon>
        <taxon>Oomycota</taxon>
        <taxon>Peronosporomycetes</taxon>
        <taxon>Peronosporales</taxon>
        <taxon>Peronosporaceae</taxon>
        <taxon>Phytophthora</taxon>
    </lineage>
</organism>
<dbReference type="OrthoDB" id="10454573at2759"/>
<dbReference type="Proteomes" id="UP000028582">
    <property type="component" value="Unassembled WGS sequence"/>
</dbReference>
<sequence>MLSIGHATRGIPSALASKQQLRVLVREFARECTASRSRKRAAGRNKREKRASPLVSTPGSAKWMAVEVCAPDCGMSVEMSVDFTHTSTKT</sequence>
<reference evidence="2 3" key="1">
    <citation type="submission" date="2013-11" db="EMBL/GenBank/DDBJ databases">
        <title>The Genome Sequence of Phytophthora parasitica P1976.</title>
        <authorList>
            <consortium name="The Broad Institute Genomics Platform"/>
            <person name="Russ C."/>
            <person name="Tyler B."/>
            <person name="Panabieres F."/>
            <person name="Shan W."/>
            <person name="Tripathy S."/>
            <person name="Grunwald N."/>
            <person name="Machado M."/>
            <person name="Johnson C.S."/>
            <person name="Walker B."/>
            <person name="Young S."/>
            <person name="Zeng Q."/>
            <person name="Gargeya S."/>
            <person name="Fitzgerald M."/>
            <person name="Haas B."/>
            <person name="Abouelleil A."/>
            <person name="Allen A.W."/>
            <person name="Alvarado L."/>
            <person name="Arachchi H.M."/>
            <person name="Berlin A.M."/>
            <person name="Chapman S.B."/>
            <person name="Gainer-Dewar J."/>
            <person name="Goldberg J."/>
            <person name="Griggs A."/>
            <person name="Gujja S."/>
            <person name="Hansen M."/>
            <person name="Howarth C."/>
            <person name="Imamovic A."/>
            <person name="Ireland A."/>
            <person name="Larimer J."/>
            <person name="McCowan C."/>
            <person name="Murphy C."/>
            <person name="Pearson M."/>
            <person name="Poon T.W."/>
            <person name="Priest M."/>
            <person name="Roberts A."/>
            <person name="Saif S."/>
            <person name="Shea T."/>
            <person name="Sisk P."/>
            <person name="Sykes S."/>
            <person name="Wortman J."/>
            <person name="Nusbaum C."/>
            <person name="Birren B."/>
        </authorList>
    </citation>
    <scope>NUCLEOTIDE SEQUENCE [LARGE SCALE GENOMIC DNA]</scope>
    <source>
        <strain evidence="2 3">P1976</strain>
    </source>
</reference>
<evidence type="ECO:0000313" key="3">
    <source>
        <dbReference type="Proteomes" id="UP000028582"/>
    </source>
</evidence>
<feature type="region of interest" description="Disordered" evidence="1">
    <location>
        <begin position="34"/>
        <end position="57"/>
    </location>
</feature>
<accession>A0A080ZYA4</accession>